<dbReference type="GO" id="GO:0016790">
    <property type="term" value="F:thiolester hydrolase activity"/>
    <property type="evidence" value="ECO:0007669"/>
    <property type="project" value="InterPro"/>
</dbReference>
<evidence type="ECO:0000313" key="4">
    <source>
        <dbReference type="Proteomes" id="UP000753219"/>
    </source>
</evidence>
<dbReference type="SUPFAM" id="SSF54637">
    <property type="entry name" value="Thioesterase/thiol ester dehydrase-isomerase"/>
    <property type="match status" value="2"/>
</dbReference>
<sequence length="249" mass="29018">MRIMTDYTATRKIASYEVNLFGELRLSTVLRICQEVAEEHLTMYQMDHVTLMKTQNLAFLILRVGMNINRLPKDGETITVLTRPEGNSGAQFYRSYKICVGQEELMDIMYSNILVDSTTHKIAHPSRLDYLKIDIKQTLSPKQKLNKLKIPEDMESWGIRQIRFSDLDFNGHMSNSIYGNIIEDYLPYNYTNNSNICRKELYKLQINYVKESKLKDDMLICGKELEQGFIMIGSVEGCRTFECQGQFRF</sequence>
<feature type="domain" description="Acyl-ACP thioesterase N-terminal hotdog" evidence="1">
    <location>
        <begin position="7"/>
        <end position="123"/>
    </location>
</feature>
<feature type="domain" description="Acyl-ACP thioesterase-like C-terminal" evidence="2">
    <location>
        <begin position="161"/>
        <end position="220"/>
    </location>
</feature>
<dbReference type="Pfam" id="PF01643">
    <property type="entry name" value="Acyl-ACP_TE"/>
    <property type="match status" value="1"/>
</dbReference>
<evidence type="ECO:0000259" key="1">
    <source>
        <dbReference type="Pfam" id="PF01643"/>
    </source>
</evidence>
<comment type="caution">
    <text evidence="3">The sequence shown here is derived from an EMBL/GenBank/DDBJ whole genome shotgun (WGS) entry which is preliminary data.</text>
</comment>
<evidence type="ECO:0000313" key="3">
    <source>
        <dbReference type="EMBL" id="MBS4885043.1"/>
    </source>
</evidence>
<name>A0A943A099_9FIRM</name>
<evidence type="ECO:0008006" key="5">
    <source>
        <dbReference type="Google" id="ProtNLM"/>
    </source>
</evidence>
<reference evidence="3" key="1">
    <citation type="submission" date="2021-02" db="EMBL/GenBank/DDBJ databases">
        <title>Infant gut strain persistence is associated with maternal origin, phylogeny, and functional potential including surface adhesion and iron acquisition.</title>
        <authorList>
            <person name="Lou Y.C."/>
        </authorList>
    </citation>
    <scope>NUCLEOTIDE SEQUENCE</scope>
    <source>
        <strain evidence="3">L3_108_103G1_dasL3_108_103G1_concoct_2</strain>
    </source>
</reference>
<proteinExistence type="predicted"/>
<dbReference type="Pfam" id="PF20791">
    <property type="entry name" value="Acyl-ACP_TE_C"/>
    <property type="match status" value="1"/>
</dbReference>
<evidence type="ECO:0000259" key="2">
    <source>
        <dbReference type="Pfam" id="PF20791"/>
    </source>
</evidence>
<dbReference type="EMBL" id="JAGZMZ010000039">
    <property type="protein sequence ID" value="MBS4885043.1"/>
    <property type="molecule type" value="Genomic_DNA"/>
</dbReference>
<dbReference type="GO" id="GO:0006633">
    <property type="term" value="P:fatty acid biosynthetic process"/>
    <property type="evidence" value="ECO:0007669"/>
    <property type="project" value="InterPro"/>
</dbReference>
<dbReference type="InterPro" id="IPR002864">
    <property type="entry name" value="Acyl-ACP_thioesterase_NHD"/>
</dbReference>
<dbReference type="InterPro" id="IPR029069">
    <property type="entry name" value="HotDog_dom_sf"/>
</dbReference>
<accession>A0A943A099</accession>
<protein>
    <recommendedName>
        <fullName evidence="5">Acyl-ACP thioesterase</fullName>
    </recommendedName>
</protein>
<gene>
    <name evidence="3" type="ORF">KHZ85_09865</name>
</gene>
<dbReference type="RefSeq" id="WP_278640788.1">
    <property type="nucleotide sequence ID" value="NZ_JAGZMZ010000039.1"/>
</dbReference>
<dbReference type="AlphaFoldDB" id="A0A943A099"/>
<organism evidence="3 4">
    <name type="scientific">Amedibacillus dolichus</name>
    <dbReference type="NCBI Taxonomy" id="31971"/>
    <lineage>
        <taxon>Bacteria</taxon>
        <taxon>Bacillati</taxon>
        <taxon>Bacillota</taxon>
        <taxon>Erysipelotrichia</taxon>
        <taxon>Erysipelotrichales</taxon>
        <taxon>Erysipelotrichaceae</taxon>
        <taxon>Amedibacillus</taxon>
    </lineage>
</organism>
<dbReference type="InterPro" id="IPR049427">
    <property type="entry name" value="Acyl-ACP_TE_C"/>
</dbReference>
<dbReference type="Proteomes" id="UP000753219">
    <property type="component" value="Unassembled WGS sequence"/>
</dbReference>
<dbReference type="Gene3D" id="3.10.129.10">
    <property type="entry name" value="Hotdog Thioesterase"/>
    <property type="match status" value="1"/>
</dbReference>